<sequence>MTTTQPTATAPQQGAAGLPGSSQPPDGEAGAYETPAWLIVATREVVVRVTNRAFIVSTLLTIALIAGFGAFSLWQSSRTTTYTVAVTAPEGSAIVTQAAAAAHQADAKVTIEARQLSDDSAARALVESGDAAVWLHGGDGGWTVTSADEVPVALGTALEGAVRADALAANAAAVGASVDSLERGTTVTVARFDGSPIEEGFVKVATFAFALLFLMAAMMFGQQIAASVVEEKQSRLVEIIATAIPLRQLLAGKVGGNSVIALGQVVLFAAVGLVAVSFSEWSALLPALSVAVVWFVLYFVIGFFALACLFAVAGALASRMEDLQSTTSPMTTALMLVYFASFGVSGTGAVIASYVPIASVVSMPARILAGDTAWWEPIVSLGIMAAFAAVTVLIGEKIYRRSLLQTRGRLSWREAFRTPE</sequence>
<organism evidence="8 9">
    <name type="scientific">Humibacillus xanthopallidus</name>
    <dbReference type="NCBI Taxonomy" id="412689"/>
    <lineage>
        <taxon>Bacteria</taxon>
        <taxon>Bacillati</taxon>
        <taxon>Actinomycetota</taxon>
        <taxon>Actinomycetes</taxon>
        <taxon>Micrococcales</taxon>
        <taxon>Intrasporangiaceae</taxon>
        <taxon>Humibacillus</taxon>
    </lineage>
</organism>
<dbReference type="GO" id="GO:0016020">
    <property type="term" value="C:membrane"/>
    <property type="evidence" value="ECO:0007669"/>
    <property type="project" value="UniProtKB-SubCell"/>
</dbReference>
<protein>
    <submittedName>
        <fullName evidence="8">ABC-2 type transport system permease protein</fullName>
    </submittedName>
</protein>
<feature type="transmembrane region" description="Helical" evidence="6">
    <location>
        <begin position="377"/>
        <end position="399"/>
    </location>
</feature>
<feature type="region of interest" description="Disordered" evidence="5">
    <location>
        <begin position="1"/>
        <end position="29"/>
    </location>
</feature>
<name>A0A543PQ35_9MICO</name>
<dbReference type="AlphaFoldDB" id="A0A543PQ35"/>
<evidence type="ECO:0000256" key="4">
    <source>
        <dbReference type="ARBA" id="ARBA00023136"/>
    </source>
</evidence>
<feature type="transmembrane region" description="Helical" evidence="6">
    <location>
        <begin position="259"/>
        <end position="279"/>
    </location>
</feature>
<evidence type="ECO:0000256" key="5">
    <source>
        <dbReference type="SAM" id="MobiDB-lite"/>
    </source>
</evidence>
<feature type="transmembrane region" description="Helical" evidence="6">
    <location>
        <begin position="291"/>
        <end position="316"/>
    </location>
</feature>
<dbReference type="EMBL" id="VFQF01000002">
    <property type="protein sequence ID" value="TQN46171.1"/>
    <property type="molecule type" value="Genomic_DNA"/>
</dbReference>
<evidence type="ECO:0000313" key="9">
    <source>
        <dbReference type="Proteomes" id="UP000320085"/>
    </source>
</evidence>
<feature type="transmembrane region" description="Helical" evidence="6">
    <location>
        <begin position="336"/>
        <end position="357"/>
    </location>
</feature>
<feature type="domain" description="ABC-2 type transporter transmembrane" evidence="7">
    <location>
        <begin position="53"/>
        <end position="394"/>
    </location>
</feature>
<feature type="compositionally biased region" description="Low complexity" evidence="5">
    <location>
        <begin position="1"/>
        <end position="20"/>
    </location>
</feature>
<reference evidence="8 9" key="1">
    <citation type="submission" date="2019-06" db="EMBL/GenBank/DDBJ databases">
        <title>Sequencing the genomes of 1000 actinobacteria strains.</title>
        <authorList>
            <person name="Klenk H.-P."/>
        </authorList>
    </citation>
    <scope>NUCLEOTIDE SEQUENCE [LARGE SCALE GENOMIC DNA]</scope>
    <source>
        <strain evidence="8 9">DSM 21776</strain>
    </source>
</reference>
<evidence type="ECO:0000256" key="3">
    <source>
        <dbReference type="ARBA" id="ARBA00022989"/>
    </source>
</evidence>
<feature type="transmembrane region" description="Helical" evidence="6">
    <location>
        <begin position="201"/>
        <end position="220"/>
    </location>
</feature>
<gene>
    <name evidence="8" type="ORF">FHX52_2877</name>
</gene>
<dbReference type="OrthoDB" id="3268959at2"/>
<accession>A0A543PQ35</accession>
<keyword evidence="4 6" id="KW-0472">Membrane</keyword>
<dbReference type="GO" id="GO:0140359">
    <property type="term" value="F:ABC-type transporter activity"/>
    <property type="evidence" value="ECO:0007669"/>
    <property type="project" value="InterPro"/>
</dbReference>
<proteinExistence type="predicted"/>
<comment type="subcellular location">
    <subcellularLocation>
        <location evidence="1">Membrane</location>
        <topology evidence="1">Multi-pass membrane protein</topology>
    </subcellularLocation>
</comment>
<evidence type="ECO:0000313" key="8">
    <source>
        <dbReference type="EMBL" id="TQN46171.1"/>
    </source>
</evidence>
<dbReference type="Pfam" id="PF12698">
    <property type="entry name" value="ABC2_membrane_3"/>
    <property type="match status" value="1"/>
</dbReference>
<evidence type="ECO:0000259" key="7">
    <source>
        <dbReference type="Pfam" id="PF12698"/>
    </source>
</evidence>
<evidence type="ECO:0000256" key="2">
    <source>
        <dbReference type="ARBA" id="ARBA00022692"/>
    </source>
</evidence>
<feature type="transmembrane region" description="Helical" evidence="6">
    <location>
        <begin position="53"/>
        <end position="74"/>
    </location>
</feature>
<dbReference type="RefSeq" id="WP_141823019.1">
    <property type="nucleotide sequence ID" value="NZ_BAAAQC010000004.1"/>
</dbReference>
<dbReference type="InterPro" id="IPR013525">
    <property type="entry name" value="ABC2_TM"/>
</dbReference>
<dbReference type="Proteomes" id="UP000320085">
    <property type="component" value="Unassembled WGS sequence"/>
</dbReference>
<evidence type="ECO:0000256" key="1">
    <source>
        <dbReference type="ARBA" id="ARBA00004141"/>
    </source>
</evidence>
<comment type="caution">
    <text evidence="8">The sequence shown here is derived from an EMBL/GenBank/DDBJ whole genome shotgun (WGS) entry which is preliminary data.</text>
</comment>
<keyword evidence="3 6" id="KW-1133">Transmembrane helix</keyword>
<keyword evidence="2 6" id="KW-0812">Transmembrane</keyword>
<evidence type="ECO:0000256" key="6">
    <source>
        <dbReference type="SAM" id="Phobius"/>
    </source>
</evidence>